<dbReference type="PROSITE" id="PS50020">
    <property type="entry name" value="WW_DOMAIN_2"/>
    <property type="match status" value="1"/>
</dbReference>
<feature type="region of interest" description="Disordered" evidence="2">
    <location>
        <begin position="73"/>
        <end position="106"/>
    </location>
</feature>
<dbReference type="SUPFAM" id="SSF51045">
    <property type="entry name" value="WW domain"/>
    <property type="match status" value="1"/>
</dbReference>
<feature type="region of interest" description="Disordered" evidence="2">
    <location>
        <begin position="1"/>
        <end position="45"/>
    </location>
</feature>
<dbReference type="EMBL" id="JARJCW010000013">
    <property type="protein sequence ID" value="KAJ7218021.1"/>
    <property type="molecule type" value="Genomic_DNA"/>
</dbReference>
<keyword evidence="5" id="KW-1185">Reference proteome</keyword>
<dbReference type="InterPro" id="IPR036020">
    <property type="entry name" value="WW_dom_sf"/>
</dbReference>
<dbReference type="SMART" id="SM00456">
    <property type="entry name" value="WW"/>
    <property type="match status" value="1"/>
</dbReference>
<sequence length="177" mass="20076">MPDLKSPQGPTNTVRAHRTASTETLPQYSTVVTSGEEDSRQSLEDAAMPLPSGWYCHFDAHSNHHYYVDMNSSPPRSVWQHPRRQTSPPHQLPGYGASESPPKRKGFLGKLKEKMKDLEAEARQEEARKQQILLERYAKRRDEVLAELAKDGKINYGGNHQLRLTAAFTERSCLHQA</sequence>
<protein>
    <recommendedName>
        <fullName evidence="3">WW domain-containing protein</fullName>
    </recommendedName>
</protein>
<evidence type="ECO:0000313" key="5">
    <source>
        <dbReference type="Proteomes" id="UP001219525"/>
    </source>
</evidence>
<comment type="caution">
    <text evidence="4">The sequence shown here is derived from an EMBL/GenBank/DDBJ whole genome shotgun (WGS) entry which is preliminary data.</text>
</comment>
<feature type="coiled-coil region" evidence="1">
    <location>
        <begin position="108"/>
        <end position="135"/>
    </location>
</feature>
<gene>
    <name evidence="4" type="ORF">GGX14DRAFT_599184</name>
</gene>
<evidence type="ECO:0000259" key="3">
    <source>
        <dbReference type="PROSITE" id="PS50020"/>
    </source>
</evidence>
<organism evidence="4 5">
    <name type="scientific">Mycena pura</name>
    <dbReference type="NCBI Taxonomy" id="153505"/>
    <lineage>
        <taxon>Eukaryota</taxon>
        <taxon>Fungi</taxon>
        <taxon>Dikarya</taxon>
        <taxon>Basidiomycota</taxon>
        <taxon>Agaricomycotina</taxon>
        <taxon>Agaricomycetes</taxon>
        <taxon>Agaricomycetidae</taxon>
        <taxon>Agaricales</taxon>
        <taxon>Marasmiineae</taxon>
        <taxon>Mycenaceae</taxon>
        <taxon>Mycena</taxon>
    </lineage>
</organism>
<reference evidence="4" key="1">
    <citation type="submission" date="2023-03" db="EMBL/GenBank/DDBJ databases">
        <title>Massive genome expansion in bonnet fungi (Mycena s.s.) driven by repeated elements and novel gene families across ecological guilds.</title>
        <authorList>
            <consortium name="Lawrence Berkeley National Laboratory"/>
            <person name="Harder C.B."/>
            <person name="Miyauchi S."/>
            <person name="Viragh M."/>
            <person name="Kuo A."/>
            <person name="Thoen E."/>
            <person name="Andreopoulos B."/>
            <person name="Lu D."/>
            <person name="Skrede I."/>
            <person name="Drula E."/>
            <person name="Henrissat B."/>
            <person name="Morin E."/>
            <person name="Kohler A."/>
            <person name="Barry K."/>
            <person name="LaButti K."/>
            <person name="Morin E."/>
            <person name="Salamov A."/>
            <person name="Lipzen A."/>
            <person name="Mereny Z."/>
            <person name="Hegedus B."/>
            <person name="Baldrian P."/>
            <person name="Stursova M."/>
            <person name="Weitz H."/>
            <person name="Taylor A."/>
            <person name="Grigoriev I.V."/>
            <person name="Nagy L.G."/>
            <person name="Martin F."/>
            <person name="Kauserud H."/>
        </authorList>
    </citation>
    <scope>NUCLEOTIDE SEQUENCE</scope>
    <source>
        <strain evidence="4">9144</strain>
    </source>
</reference>
<keyword evidence="1" id="KW-0175">Coiled coil</keyword>
<dbReference type="Proteomes" id="UP001219525">
    <property type="component" value="Unassembled WGS sequence"/>
</dbReference>
<evidence type="ECO:0000256" key="1">
    <source>
        <dbReference type="SAM" id="Coils"/>
    </source>
</evidence>
<dbReference type="InterPro" id="IPR001202">
    <property type="entry name" value="WW_dom"/>
</dbReference>
<evidence type="ECO:0000256" key="2">
    <source>
        <dbReference type="SAM" id="MobiDB-lite"/>
    </source>
</evidence>
<name>A0AAD6YJ63_9AGAR</name>
<proteinExistence type="predicted"/>
<evidence type="ECO:0000313" key="4">
    <source>
        <dbReference type="EMBL" id="KAJ7218021.1"/>
    </source>
</evidence>
<dbReference type="AlphaFoldDB" id="A0AAD6YJ63"/>
<feature type="domain" description="WW" evidence="3">
    <location>
        <begin position="48"/>
        <end position="84"/>
    </location>
</feature>
<accession>A0AAD6YJ63</accession>
<feature type="compositionally biased region" description="Polar residues" evidence="2">
    <location>
        <begin position="8"/>
        <end position="33"/>
    </location>
</feature>
<dbReference type="Gene3D" id="2.20.70.10">
    <property type="match status" value="1"/>
</dbReference>